<protein>
    <submittedName>
        <fullName evidence="2">Uncharacterized protein</fullName>
    </submittedName>
</protein>
<evidence type="ECO:0000256" key="1">
    <source>
        <dbReference type="SAM" id="MobiDB-lite"/>
    </source>
</evidence>
<reference evidence="2" key="1">
    <citation type="submission" date="2019-11" db="UniProtKB">
        <authorList>
            <consortium name="WormBaseParasite"/>
        </authorList>
    </citation>
    <scope>IDENTIFICATION</scope>
</reference>
<accession>A0A5K3G6Z6</accession>
<name>A0A5K3G6Z6_MESCO</name>
<feature type="region of interest" description="Disordered" evidence="1">
    <location>
        <begin position="1"/>
        <end position="38"/>
    </location>
</feature>
<proteinExistence type="predicted"/>
<evidence type="ECO:0000313" key="2">
    <source>
        <dbReference type="WBParaSite" id="MCU_014203-RA"/>
    </source>
</evidence>
<dbReference type="AlphaFoldDB" id="A0A5K3G6Z6"/>
<dbReference type="WBParaSite" id="MCU_014203-RA">
    <property type="protein sequence ID" value="MCU_014203-RA"/>
    <property type="gene ID" value="MCU_014203"/>
</dbReference>
<organism evidence="2">
    <name type="scientific">Mesocestoides corti</name>
    <name type="common">Flatworm</name>
    <dbReference type="NCBI Taxonomy" id="53468"/>
    <lineage>
        <taxon>Eukaryota</taxon>
        <taxon>Metazoa</taxon>
        <taxon>Spiralia</taxon>
        <taxon>Lophotrochozoa</taxon>
        <taxon>Platyhelminthes</taxon>
        <taxon>Cestoda</taxon>
        <taxon>Eucestoda</taxon>
        <taxon>Cyclophyllidea</taxon>
        <taxon>Mesocestoididae</taxon>
        <taxon>Mesocestoides</taxon>
    </lineage>
</organism>
<sequence>MLGSGSDDNRVDRINPLDGSVSSAPSMTLPRRRRRRRPSAAQLTDAFWSSVEITVDGAAGHADATVSKCCGGERVPDVGVVVAGGWTRLVSMLDDARLCPGVAFLQSRRRLRVVFAGGNDCRSTIFECLPLKPDGHHPGQWTGLASPQLLDAWLHSPAVFRELLLLVGSSFDETTCPIRKYF</sequence>